<reference evidence="1 2" key="1">
    <citation type="submission" date="2018-12" db="EMBL/GenBank/DDBJ databases">
        <authorList>
            <person name="Almail A."/>
            <person name="Dorhout K.E."/>
            <person name="Johnson J."/>
            <person name="Jorgensen H.J."/>
            <person name="Tolsma S."/>
            <person name="Garlena R.A."/>
            <person name="Russell D.A."/>
            <person name="Pope W.H."/>
            <person name="Jacobs-Sera D."/>
            <person name="Hatfull G.F."/>
        </authorList>
    </citation>
    <scope>NUCLEOTIDE SEQUENCE [LARGE SCALE GENOMIC DNA]</scope>
</reference>
<organism evidence="1 2">
    <name type="scientific">Mycobacterium phage DrLupo</name>
    <dbReference type="NCBI Taxonomy" id="2499037"/>
    <lineage>
        <taxon>Viruses</taxon>
        <taxon>Duplodnaviria</taxon>
        <taxon>Heunggongvirae</taxon>
        <taxon>Uroviricota</taxon>
        <taxon>Caudoviricetes</taxon>
        <taxon>Barnyardvirus</taxon>
        <taxon>Barnyardvirus drlupo</taxon>
    </lineage>
</organism>
<dbReference type="RefSeq" id="YP_009842779.1">
    <property type="nucleotide sequence ID" value="NC_048743.1"/>
</dbReference>
<dbReference type="EMBL" id="MK279909">
    <property type="protein sequence ID" value="AZS12617.1"/>
    <property type="molecule type" value="Genomic_DNA"/>
</dbReference>
<name>A0A3S9UQN9_9CAUD</name>
<gene>
    <name evidence="1" type="primary">81</name>
    <name evidence="1" type="ORF">SEA_DRLUPO_81</name>
</gene>
<dbReference type="Proteomes" id="UP000288363">
    <property type="component" value="Segment"/>
</dbReference>
<proteinExistence type="predicted"/>
<evidence type="ECO:0000313" key="1">
    <source>
        <dbReference type="EMBL" id="AZS12617.1"/>
    </source>
</evidence>
<dbReference type="GeneID" id="55613040"/>
<keyword evidence="2" id="KW-1185">Reference proteome</keyword>
<sequence length="81" mass="8844">MVNRGSEGNKTRTPPVSNRNAVEMCINSGSAPSVEQAITPQATAVSNAMHDDHDRCECGCPRVWTKHGWLCLHCDLNRIPA</sequence>
<evidence type="ECO:0000313" key="2">
    <source>
        <dbReference type="Proteomes" id="UP000288363"/>
    </source>
</evidence>
<accession>A0A3S9UQN9</accession>
<protein>
    <submittedName>
        <fullName evidence="1">Uncharacterized protein</fullName>
    </submittedName>
</protein>
<dbReference type="KEGG" id="vg:55613040"/>